<keyword evidence="3" id="KW-0274">FAD</keyword>
<dbReference type="PANTHER" id="PTHR13789:SF314">
    <property type="entry name" value="FAD-BINDING DOMAIN-CONTAINING PROTEIN"/>
    <property type="match status" value="1"/>
</dbReference>
<dbReference type="SUPFAM" id="SSF54373">
    <property type="entry name" value="FAD-linked reductases, C-terminal domain"/>
    <property type="match status" value="1"/>
</dbReference>
<dbReference type="InterPro" id="IPR002938">
    <property type="entry name" value="FAD-bd"/>
</dbReference>
<dbReference type="SUPFAM" id="SSF160104">
    <property type="entry name" value="Acetoacetate decarboxylase-like"/>
    <property type="match status" value="1"/>
</dbReference>
<protein>
    <submittedName>
        <fullName evidence="7">ARAD1A17402p</fullName>
    </submittedName>
</protein>
<dbReference type="InterPro" id="IPR023375">
    <property type="entry name" value="ADC_dom_sf"/>
</dbReference>
<dbReference type="EMBL" id="HG937691">
    <property type="protein sequence ID" value="CDP33781.1"/>
    <property type="molecule type" value="Genomic_DNA"/>
</dbReference>
<evidence type="ECO:0000256" key="2">
    <source>
        <dbReference type="ARBA" id="ARBA00022630"/>
    </source>
</evidence>
<keyword evidence="2" id="KW-0285">Flavoprotein</keyword>
<accession>A0A060T3N3</accession>
<dbReference type="InterPro" id="IPR036188">
    <property type="entry name" value="FAD/NAD-bd_sf"/>
</dbReference>
<dbReference type="GO" id="GO:0004497">
    <property type="term" value="F:monooxygenase activity"/>
    <property type="evidence" value="ECO:0007669"/>
    <property type="project" value="UniProtKB-KW"/>
</dbReference>
<dbReference type="PhylomeDB" id="A0A060T3N3"/>
<proteinExistence type="inferred from homology"/>
<dbReference type="Pfam" id="PF01494">
    <property type="entry name" value="FAD_binding_3"/>
    <property type="match status" value="1"/>
</dbReference>
<feature type="domain" description="FAD-binding" evidence="6">
    <location>
        <begin position="47"/>
        <end position="408"/>
    </location>
</feature>
<evidence type="ECO:0000259" key="6">
    <source>
        <dbReference type="Pfam" id="PF01494"/>
    </source>
</evidence>
<dbReference type="AlphaFoldDB" id="A0A060T3N3"/>
<evidence type="ECO:0000256" key="1">
    <source>
        <dbReference type="ARBA" id="ARBA00007992"/>
    </source>
</evidence>
<keyword evidence="5" id="KW-0503">Monooxygenase</keyword>
<dbReference type="SUPFAM" id="SSF51905">
    <property type="entry name" value="FAD/NAD(P)-binding domain"/>
    <property type="match status" value="1"/>
</dbReference>
<dbReference type="GO" id="GO:0071949">
    <property type="term" value="F:FAD binding"/>
    <property type="evidence" value="ECO:0007669"/>
    <property type="project" value="InterPro"/>
</dbReference>
<dbReference type="InterPro" id="IPR050493">
    <property type="entry name" value="FAD-dep_Monooxygenase_BioMet"/>
</dbReference>
<dbReference type="InterPro" id="IPR010451">
    <property type="entry name" value="Acetoacetate_decarboxylase"/>
</dbReference>
<dbReference type="PANTHER" id="PTHR13789">
    <property type="entry name" value="MONOOXYGENASE"/>
    <property type="match status" value="1"/>
</dbReference>
<dbReference type="PRINTS" id="PR00420">
    <property type="entry name" value="RNGMNOXGNASE"/>
</dbReference>
<dbReference type="Gene3D" id="2.40.400.10">
    <property type="entry name" value="Acetoacetate decarboxylase-like"/>
    <property type="match status" value="1"/>
</dbReference>
<evidence type="ECO:0000256" key="5">
    <source>
        <dbReference type="ARBA" id="ARBA00023033"/>
    </source>
</evidence>
<reference evidence="7" key="1">
    <citation type="submission" date="2014-02" db="EMBL/GenBank/DDBJ databases">
        <authorList>
            <person name="Genoscope - CEA"/>
        </authorList>
    </citation>
    <scope>NUCLEOTIDE SEQUENCE</scope>
    <source>
        <strain evidence="7">LS3</strain>
    </source>
</reference>
<reference evidence="7" key="2">
    <citation type="submission" date="2014-06" db="EMBL/GenBank/DDBJ databases">
        <title>The complete genome of Blastobotrys (Arxula) adeninivorans LS3 - a yeast of biotechnological interest.</title>
        <authorList>
            <person name="Kunze G."/>
            <person name="Gaillardin C."/>
            <person name="Czernicka M."/>
            <person name="Durrens P."/>
            <person name="Martin T."/>
            <person name="Boer E."/>
            <person name="Gabaldon T."/>
            <person name="Cruz J."/>
            <person name="Talla E."/>
            <person name="Marck C."/>
            <person name="Goffeau A."/>
            <person name="Barbe V."/>
            <person name="Baret P."/>
            <person name="Baronian K."/>
            <person name="Beier S."/>
            <person name="Bleykasten C."/>
            <person name="Bode R."/>
            <person name="Casaregola S."/>
            <person name="Despons L."/>
            <person name="Fairhead C."/>
            <person name="Giersberg M."/>
            <person name="Gierski P."/>
            <person name="Hahnel U."/>
            <person name="Hartmann A."/>
            <person name="Jankowska D."/>
            <person name="Jubin C."/>
            <person name="Jung P."/>
            <person name="Lafontaine I."/>
            <person name="Leh-Louis V."/>
            <person name="Lemaire M."/>
            <person name="Marcet-Houben M."/>
            <person name="Mascher M."/>
            <person name="Morel G."/>
            <person name="Richard G.-F."/>
            <person name="Riechen J."/>
            <person name="Sacerdot C."/>
            <person name="Sarkar A."/>
            <person name="Savel G."/>
            <person name="Schacherer J."/>
            <person name="Sherman D."/>
            <person name="Straub M.-L."/>
            <person name="Stein N."/>
            <person name="Thierry A."/>
            <person name="Trautwein-Schult A."/>
            <person name="Westhof E."/>
            <person name="Worch S."/>
            <person name="Dujon B."/>
            <person name="Souciet J.-L."/>
            <person name="Wincker P."/>
            <person name="Scholz U."/>
            <person name="Neuveglise N."/>
        </authorList>
    </citation>
    <scope>NUCLEOTIDE SEQUENCE</scope>
    <source>
        <strain evidence="7">LS3</strain>
    </source>
</reference>
<name>A0A060T3N3_BLAAD</name>
<organism evidence="7">
    <name type="scientific">Blastobotrys adeninivorans</name>
    <name type="common">Yeast</name>
    <name type="synonym">Arxula adeninivorans</name>
    <dbReference type="NCBI Taxonomy" id="409370"/>
    <lineage>
        <taxon>Eukaryota</taxon>
        <taxon>Fungi</taxon>
        <taxon>Dikarya</taxon>
        <taxon>Ascomycota</taxon>
        <taxon>Saccharomycotina</taxon>
        <taxon>Dipodascomycetes</taxon>
        <taxon>Dipodascales</taxon>
        <taxon>Trichomonascaceae</taxon>
        <taxon>Blastobotrys</taxon>
    </lineage>
</organism>
<sequence>MWGEVGMRGLPRGNRDHIRMTTYLNASLFYNLDEMVPTSASTSSPLKVLICGGGIGGLAAAISLRNAGHHVEVFEKAQYSAEIGAAIHLPPNCTCLLERMGIDPVKDVQGTPCEYIGEYDQCGKQYFQHSTEGILKHHPYPWLLAHRADLHRCLKDRALSEDAEGVPVKLHLSSQVSSADPENGNVVLANGEVHHGDLVVAADGVHSILRKTVTGSTLGATPSGHNCFRFLIPINTIRKAAVDNPALNQFLEDKSGLNIWIGSDRRIVFYPCRDNTLLNFVCLHPDSKDSGSAEEWDNRGAKEDLMECYKEFGDDIKLLISLVDDEEVKLWKLLDRESLTKWTEGRICLIGDAAHPFLPHQGQGGAQAIEDAVALGVCFPLGVTAQEVPELLNVYQKIRIERATTIQNFTRSQATSAKDKALNASQFAKYNFFHDAYFSAQKHVSRHFEQKSFKRMPIGFGPMQGPRQTRFGAFIDDTDTEFENTSIVITTSKSYLETFLPNDDFEINTEGEFATLTVLNSTLKNIRWLGGKDYGHMDFYVDNVVYISPDSGVKTRGKYLTFLFETRTEPILSGREELGYAKLFAECNVTSGEEEYRCEVSWEGNVFMEYVISDLNPSVDPKPPKPEATLSWKYVPACGQKGIADVEYCTYMPPDVGGPAPKVDTVKKGVGSIKFRDCTPEQLPCLYHVYKRLSDMPIFGFSTGTLAVGHGLPDLRNHRRL</sequence>
<dbReference type="GO" id="GO:0016829">
    <property type="term" value="F:lyase activity"/>
    <property type="evidence" value="ECO:0007669"/>
    <property type="project" value="InterPro"/>
</dbReference>
<evidence type="ECO:0000256" key="3">
    <source>
        <dbReference type="ARBA" id="ARBA00022827"/>
    </source>
</evidence>
<evidence type="ECO:0000313" key="7">
    <source>
        <dbReference type="EMBL" id="CDP33781.1"/>
    </source>
</evidence>
<keyword evidence="4" id="KW-0560">Oxidoreductase</keyword>
<evidence type="ECO:0000256" key="4">
    <source>
        <dbReference type="ARBA" id="ARBA00023002"/>
    </source>
</evidence>
<dbReference type="Gene3D" id="3.50.50.60">
    <property type="entry name" value="FAD/NAD(P)-binding domain"/>
    <property type="match status" value="1"/>
</dbReference>
<comment type="similarity">
    <text evidence="1">Belongs to the paxM FAD-dependent monooxygenase family.</text>
</comment>
<dbReference type="Pfam" id="PF06314">
    <property type="entry name" value="ADC"/>
    <property type="match status" value="1"/>
</dbReference>
<gene>
    <name evidence="7" type="ORF">GNLVRS02_ARAD1A17402g</name>
</gene>